<evidence type="ECO:0000313" key="5">
    <source>
        <dbReference type="Proteomes" id="UP001293254"/>
    </source>
</evidence>
<evidence type="ECO:0000313" key="4">
    <source>
        <dbReference type="EMBL" id="KAK4438654.1"/>
    </source>
</evidence>
<dbReference type="GO" id="GO:0008168">
    <property type="term" value="F:methyltransferase activity"/>
    <property type="evidence" value="ECO:0007669"/>
    <property type="project" value="UniProtKB-KW"/>
</dbReference>
<keyword evidence="2" id="KW-0808">Transferase</keyword>
<dbReference type="EMBL" id="JACGWO010000001">
    <property type="protein sequence ID" value="KAK4438654.1"/>
    <property type="molecule type" value="Genomic_DNA"/>
</dbReference>
<dbReference type="SUPFAM" id="SSF53335">
    <property type="entry name" value="S-adenosyl-L-methionine-dependent methyltransferases"/>
    <property type="match status" value="1"/>
</dbReference>
<accession>A0AAE1YYI7</accession>
<keyword evidence="5" id="KW-1185">Reference proteome</keyword>
<sequence length="363" mass="42265">MAAVTDSIVDSIVQVPYEATVRLMLALHERNLLPDAVVRRLTRLLLAGRLRSGYRSSAADQLSDLLQFAHSLRELPIAVKTEKPKSQHYEVPTSFFKLVLGNHLKYSCCLFPDKSSSLEDAEKAMLELYCERSQIRDGHSVLDVGCGWGSLSLYLAHKYPNCQITGICNSTTQKAHIEEQCRDRQLQNVEIIVADISTFDMEASYDRIFSIEMFEHMKNYHDLLKKISRWMKPDGLLFVHHFCHKTFAYHFEDVNEDDWITRYFFTGGTMPSANLLLYFQDDVSIVNHWLLNGKHYAKTNEEWLKRMDKNLSAIKPIMESTYGKDSMVKWIVYWRIFFIAIAELFSYNNGEEWMVSHFLFKKK</sequence>
<dbReference type="Proteomes" id="UP001293254">
    <property type="component" value="Unassembled WGS sequence"/>
</dbReference>
<dbReference type="CDD" id="cd02440">
    <property type="entry name" value="AdoMet_MTases"/>
    <property type="match status" value="1"/>
</dbReference>
<comment type="similarity">
    <text evidence="1">Belongs to the CFA/CMAS family.</text>
</comment>
<dbReference type="InterPro" id="IPR029063">
    <property type="entry name" value="SAM-dependent_MTases_sf"/>
</dbReference>
<name>A0AAE1YYI7_9LAMI</name>
<dbReference type="PANTHER" id="PTHR43832">
    <property type="match status" value="1"/>
</dbReference>
<evidence type="ECO:0000256" key="3">
    <source>
        <dbReference type="ARBA" id="ARBA00022691"/>
    </source>
</evidence>
<dbReference type="FunFam" id="3.40.50.150:FF:000554">
    <property type="entry name" value="Cation-transporting ATPase"/>
    <property type="match status" value="1"/>
</dbReference>
<gene>
    <name evidence="4" type="ORF">Salat_0199900</name>
</gene>
<dbReference type="Gene3D" id="3.40.50.150">
    <property type="entry name" value="Vaccinia Virus protein VP39"/>
    <property type="match status" value="1"/>
</dbReference>
<protein>
    <submittedName>
        <fullName evidence="4">(S)-coclaurine N-methyltransferase</fullName>
    </submittedName>
</protein>
<evidence type="ECO:0000256" key="2">
    <source>
        <dbReference type="ARBA" id="ARBA00022603"/>
    </source>
</evidence>
<dbReference type="PANTHER" id="PTHR43832:SF1">
    <property type="entry name" value="S-ADENOSYL-L-METHIONINE-DEPENDENT METHYLTRANSFERASES SUPERFAMILY PROTEIN"/>
    <property type="match status" value="1"/>
</dbReference>
<evidence type="ECO:0000256" key="1">
    <source>
        <dbReference type="ARBA" id="ARBA00010815"/>
    </source>
</evidence>
<dbReference type="GO" id="GO:0032259">
    <property type="term" value="P:methylation"/>
    <property type="evidence" value="ECO:0007669"/>
    <property type="project" value="UniProtKB-KW"/>
</dbReference>
<keyword evidence="3" id="KW-0949">S-adenosyl-L-methionine</keyword>
<dbReference type="AlphaFoldDB" id="A0AAE1YYI7"/>
<dbReference type="Pfam" id="PF02353">
    <property type="entry name" value="CMAS"/>
    <property type="match status" value="1"/>
</dbReference>
<organism evidence="4 5">
    <name type="scientific">Sesamum alatum</name>
    <dbReference type="NCBI Taxonomy" id="300844"/>
    <lineage>
        <taxon>Eukaryota</taxon>
        <taxon>Viridiplantae</taxon>
        <taxon>Streptophyta</taxon>
        <taxon>Embryophyta</taxon>
        <taxon>Tracheophyta</taxon>
        <taxon>Spermatophyta</taxon>
        <taxon>Magnoliopsida</taxon>
        <taxon>eudicotyledons</taxon>
        <taxon>Gunneridae</taxon>
        <taxon>Pentapetalae</taxon>
        <taxon>asterids</taxon>
        <taxon>lamiids</taxon>
        <taxon>Lamiales</taxon>
        <taxon>Pedaliaceae</taxon>
        <taxon>Sesamum</taxon>
    </lineage>
</organism>
<proteinExistence type="inferred from homology"/>
<reference evidence="4" key="2">
    <citation type="journal article" date="2024" name="Plant">
        <title>Genomic evolution and insights into agronomic trait innovations of Sesamum species.</title>
        <authorList>
            <person name="Miao H."/>
            <person name="Wang L."/>
            <person name="Qu L."/>
            <person name="Liu H."/>
            <person name="Sun Y."/>
            <person name="Le M."/>
            <person name="Wang Q."/>
            <person name="Wei S."/>
            <person name="Zheng Y."/>
            <person name="Lin W."/>
            <person name="Duan Y."/>
            <person name="Cao H."/>
            <person name="Xiong S."/>
            <person name="Wang X."/>
            <person name="Wei L."/>
            <person name="Li C."/>
            <person name="Ma Q."/>
            <person name="Ju M."/>
            <person name="Zhao R."/>
            <person name="Li G."/>
            <person name="Mu C."/>
            <person name="Tian Q."/>
            <person name="Mei H."/>
            <person name="Zhang T."/>
            <person name="Gao T."/>
            <person name="Zhang H."/>
        </authorList>
    </citation>
    <scope>NUCLEOTIDE SEQUENCE</scope>
    <source>
        <strain evidence="4">3651</strain>
    </source>
</reference>
<keyword evidence="2" id="KW-0489">Methyltransferase</keyword>
<comment type="caution">
    <text evidence="4">The sequence shown here is derived from an EMBL/GenBank/DDBJ whole genome shotgun (WGS) entry which is preliminary data.</text>
</comment>
<reference evidence="4" key="1">
    <citation type="submission" date="2020-06" db="EMBL/GenBank/DDBJ databases">
        <authorList>
            <person name="Li T."/>
            <person name="Hu X."/>
            <person name="Zhang T."/>
            <person name="Song X."/>
            <person name="Zhang H."/>
            <person name="Dai N."/>
            <person name="Sheng W."/>
            <person name="Hou X."/>
            <person name="Wei L."/>
        </authorList>
    </citation>
    <scope>NUCLEOTIDE SEQUENCE</scope>
    <source>
        <strain evidence="4">3651</strain>
        <tissue evidence="4">Leaf</tissue>
    </source>
</reference>